<sequence>MTHPADADRPVAPAPRSRYAELPPAVRFEDLRAVHDVRPDPVERGAQEAETDWLLRTVGIG</sequence>
<organism evidence="2 3">
    <name type="scientific">Nocardioides scoriae</name>
    <dbReference type="NCBI Taxonomy" id="642780"/>
    <lineage>
        <taxon>Bacteria</taxon>
        <taxon>Bacillati</taxon>
        <taxon>Actinomycetota</taxon>
        <taxon>Actinomycetes</taxon>
        <taxon>Propionibacteriales</taxon>
        <taxon>Nocardioidaceae</taxon>
        <taxon>Nocardioides</taxon>
    </lineage>
</organism>
<protein>
    <submittedName>
        <fullName evidence="2">Uncharacterized protein</fullName>
    </submittedName>
</protein>
<reference evidence="3" key="1">
    <citation type="submission" date="2016-10" db="EMBL/GenBank/DDBJ databases">
        <authorList>
            <person name="Varghese N."/>
            <person name="Submissions S."/>
        </authorList>
    </citation>
    <scope>NUCLEOTIDE SEQUENCE [LARGE SCALE GENOMIC DNA]</scope>
    <source>
        <strain evidence="3">DSM 22127</strain>
    </source>
</reference>
<name>A0A1H1QMQ9_9ACTN</name>
<dbReference type="Proteomes" id="UP000198859">
    <property type="component" value="Chromosome I"/>
</dbReference>
<dbReference type="EMBL" id="LT629757">
    <property type="protein sequence ID" value="SDS24742.1"/>
    <property type="molecule type" value="Genomic_DNA"/>
</dbReference>
<feature type="region of interest" description="Disordered" evidence="1">
    <location>
        <begin position="1"/>
        <end position="22"/>
    </location>
</feature>
<evidence type="ECO:0000256" key="1">
    <source>
        <dbReference type="SAM" id="MobiDB-lite"/>
    </source>
</evidence>
<accession>A0A1H1QMQ9</accession>
<dbReference type="AlphaFoldDB" id="A0A1H1QMQ9"/>
<evidence type="ECO:0000313" key="2">
    <source>
        <dbReference type="EMBL" id="SDS24742.1"/>
    </source>
</evidence>
<proteinExistence type="predicted"/>
<evidence type="ECO:0000313" key="3">
    <source>
        <dbReference type="Proteomes" id="UP000198859"/>
    </source>
</evidence>
<dbReference type="RefSeq" id="WP_091727789.1">
    <property type="nucleotide sequence ID" value="NZ_LT629757.1"/>
</dbReference>
<keyword evidence="3" id="KW-1185">Reference proteome</keyword>
<gene>
    <name evidence="2" type="ORF">SAMN04488570_1457</name>
</gene>
<dbReference type="STRING" id="642780.SAMN04488570_1457"/>